<feature type="domain" description="RNA polymerase sigma-70 region 2" evidence="5">
    <location>
        <begin position="25"/>
        <end position="92"/>
    </location>
</feature>
<reference evidence="7 8" key="1">
    <citation type="submission" date="2018-03" db="EMBL/GenBank/DDBJ databases">
        <title>Genomic Encyclopedia of Archaeal and Bacterial Type Strains, Phase II (KMG-II): from individual species to whole genera.</title>
        <authorList>
            <person name="Goeker M."/>
        </authorList>
    </citation>
    <scope>NUCLEOTIDE SEQUENCE [LARGE SCALE GENOMIC DNA]</scope>
    <source>
        <strain evidence="7 8">DSM 44889</strain>
    </source>
</reference>
<dbReference type="InterPro" id="IPR013249">
    <property type="entry name" value="RNA_pol_sigma70_r4_t2"/>
</dbReference>
<dbReference type="EMBL" id="QGDQ01000005">
    <property type="protein sequence ID" value="PWJ54963.1"/>
    <property type="molecule type" value="Genomic_DNA"/>
</dbReference>
<keyword evidence="8" id="KW-1185">Reference proteome</keyword>
<evidence type="ECO:0000313" key="8">
    <source>
        <dbReference type="Proteomes" id="UP000245469"/>
    </source>
</evidence>
<dbReference type="InterPro" id="IPR014284">
    <property type="entry name" value="RNA_pol_sigma-70_dom"/>
</dbReference>
<proteinExistence type="inferred from homology"/>
<keyword evidence="4" id="KW-0804">Transcription</keyword>
<dbReference type="GO" id="GO:0016987">
    <property type="term" value="F:sigma factor activity"/>
    <property type="evidence" value="ECO:0007669"/>
    <property type="project" value="UniProtKB-KW"/>
</dbReference>
<dbReference type="Pfam" id="PF08281">
    <property type="entry name" value="Sigma70_r4_2"/>
    <property type="match status" value="1"/>
</dbReference>
<feature type="domain" description="RNA polymerase sigma factor 70 region 4 type 2" evidence="6">
    <location>
        <begin position="129"/>
        <end position="181"/>
    </location>
</feature>
<dbReference type="OrthoDB" id="5518337at2"/>
<gene>
    <name evidence="7" type="ORF">BXY45_105172</name>
</gene>
<organism evidence="7 8">
    <name type="scientific">Quadrisphaera granulorum</name>
    <dbReference type="NCBI Taxonomy" id="317664"/>
    <lineage>
        <taxon>Bacteria</taxon>
        <taxon>Bacillati</taxon>
        <taxon>Actinomycetota</taxon>
        <taxon>Actinomycetes</taxon>
        <taxon>Kineosporiales</taxon>
        <taxon>Kineosporiaceae</taxon>
        <taxon>Quadrisphaera</taxon>
    </lineage>
</organism>
<dbReference type="GO" id="GO:0006352">
    <property type="term" value="P:DNA-templated transcription initiation"/>
    <property type="evidence" value="ECO:0007669"/>
    <property type="project" value="InterPro"/>
</dbReference>
<evidence type="ECO:0000256" key="1">
    <source>
        <dbReference type="ARBA" id="ARBA00010641"/>
    </source>
</evidence>
<dbReference type="Pfam" id="PF04542">
    <property type="entry name" value="Sigma70_r2"/>
    <property type="match status" value="1"/>
</dbReference>
<dbReference type="Gene3D" id="1.10.10.10">
    <property type="entry name" value="Winged helix-like DNA-binding domain superfamily/Winged helix DNA-binding domain"/>
    <property type="match status" value="1"/>
</dbReference>
<dbReference type="InterPro" id="IPR013324">
    <property type="entry name" value="RNA_pol_sigma_r3/r4-like"/>
</dbReference>
<dbReference type="PANTHER" id="PTHR43133:SF25">
    <property type="entry name" value="RNA POLYMERASE SIGMA FACTOR RFAY-RELATED"/>
    <property type="match status" value="1"/>
</dbReference>
<evidence type="ECO:0000259" key="6">
    <source>
        <dbReference type="Pfam" id="PF08281"/>
    </source>
</evidence>
<evidence type="ECO:0000256" key="4">
    <source>
        <dbReference type="ARBA" id="ARBA00023163"/>
    </source>
</evidence>
<dbReference type="InterPro" id="IPR013325">
    <property type="entry name" value="RNA_pol_sigma_r2"/>
</dbReference>
<name>A0A316AB72_9ACTN</name>
<dbReference type="AlphaFoldDB" id="A0A316AB72"/>
<dbReference type="NCBIfam" id="TIGR02937">
    <property type="entry name" value="sigma70-ECF"/>
    <property type="match status" value="1"/>
</dbReference>
<dbReference type="PANTHER" id="PTHR43133">
    <property type="entry name" value="RNA POLYMERASE ECF-TYPE SIGMA FACTO"/>
    <property type="match status" value="1"/>
</dbReference>
<dbReference type="SUPFAM" id="SSF88659">
    <property type="entry name" value="Sigma3 and sigma4 domains of RNA polymerase sigma factors"/>
    <property type="match status" value="1"/>
</dbReference>
<dbReference type="RefSeq" id="WP_109773466.1">
    <property type="nucleotide sequence ID" value="NZ_QGDQ01000005.1"/>
</dbReference>
<evidence type="ECO:0000256" key="3">
    <source>
        <dbReference type="ARBA" id="ARBA00023082"/>
    </source>
</evidence>
<keyword evidence="2" id="KW-0805">Transcription regulation</keyword>
<accession>A0A316AB72</accession>
<dbReference type="InterPro" id="IPR039425">
    <property type="entry name" value="RNA_pol_sigma-70-like"/>
</dbReference>
<comment type="similarity">
    <text evidence="1">Belongs to the sigma-70 factor family. ECF subfamily.</text>
</comment>
<dbReference type="Gene3D" id="1.10.1740.10">
    <property type="match status" value="1"/>
</dbReference>
<dbReference type="InterPro" id="IPR007627">
    <property type="entry name" value="RNA_pol_sigma70_r2"/>
</dbReference>
<dbReference type="SUPFAM" id="SSF88946">
    <property type="entry name" value="Sigma2 domain of RNA polymerase sigma factors"/>
    <property type="match status" value="1"/>
</dbReference>
<protein>
    <submittedName>
        <fullName evidence="7">RNA polymerase sigma-70 factor (ECF subfamily)</fullName>
    </submittedName>
</protein>
<keyword evidence="3" id="KW-0731">Sigma factor</keyword>
<comment type="caution">
    <text evidence="7">The sequence shown here is derived from an EMBL/GenBank/DDBJ whole genome shotgun (WGS) entry which is preliminary data.</text>
</comment>
<sequence length="192" mass="21994">MSTDAELWTTPPPDVDHHTSFTTVYDRHATAVYRYAYSLTGDPDTAQDLLQETFLTTWRRRDHLDLATDSLLGWLLVTCRNLAANHRRHSARRRTVALLDDDAAHLGDRQQASHPQDLADRLERDEELRWVLQAIGQLTPTDRRLVELCLIQERSYAQAAAELGLTLASATKRISRTRAHLRALRTTREQES</sequence>
<evidence type="ECO:0000256" key="2">
    <source>
        <dbReference type="ARBA" id="ARBA00023015"/>
    </source>
</evidence>
<evidence type="ECO:0000313" key="7">
    <source>
        <dbReference type="EMBL" id="PWJ54963.1"/>
    </source>
</evidence>
<evidence type="ECO:0000259" key="5">
    <source>
        <dbReference type="Pfam" id="PF04542"/>
    </source>
</evidence>
<dbReference type="GO" id="GO:0003677">
    <property type="term" value="F:DNA binding"/>
    <property type="evidence" value="ECO:0007669"/>
    <property type="project" value="InterPro"/>
</dbReference>
<dbReference type="InterPro" id="IPR036388">
    <property type="entry name" value="WH-like_DNA-bd_sf"/>
</dbReference>
<dbReference type="Proteomes" id="UP000245469">
    <property type="component" value="Unassembled WGS sequence"/>
</dbReference>